<dbReference type="AlphaFoldDB" id="A0A0H5QG37"/>
<organism evidence="1">
    <name type="scientific">uncultured prokaryote</name>
    <dbReference type="NCBI Taxonomy" id="198431"/>
    <lineage>
        <taxon>unclassified sequences</taxon>
        <taxon>environmental samples</taxon>
    </lineage>
</organism>
<dbReference type="EMBL" id="LN853071">
    <property type="protein sequence ID" value="CRY94987.1"/>
    <property type="molecule type" value="Genomic_DNA"/>
</dbReference>
<name>A0A0H5QG37_9ZZZZ</name>
<keyword evidence="1" id="KW-0614">Plasmid</keyword>
<protein>
    <submittedName>
        <fullName evidence="1">Uncharacterized protein</fullName>
    </submittedName>
</protein>
<reference evidence="1" key="2">
    <citation type="submission" date="2015-07" db="EMBL/GenBank/DDBJ databases">
        <title>Plasmids, circular viruses and viroids from rat gut.</title>
        <authorList>
            <person name="Jorgensen T.J."/>
            <person name="Hansen M.A."/>
            <person name="Xu Z."/>
            <person name="Tabak M.A."/>
            <person name="Sorensen S.J."/>
            <person name="Hansen L.H."/>
        </authorList>
    </citation>
    <scope>NUCLEOTIDE SEQUENCE</scope>
    <source>
        <plasmid evidence="1">pRGRH0425</plasmid>
    </source>
</reference>
<sequence>MIYEITTTARYFQQTVINRWNYVSSGVGASVSGAFALADAFGAIPVPVTDVLDVAKPLGFMMFQLAAPLELISCMVAALYDPVDFYEVPYATPKPGGNAGEALSPAAAYGFRTNRVRLDIDRGRKSLAGVVEPAVQAGGIISGGYLTNLANIAAMWSETLEYDDEGNTFTFVPAVLSKEEYTTPSGRRAYRKYSTLAAQLTHTAQGVSWQPIANMRTQRSRQYGHGI</sequence>
<evidence type="ECO:0000313" key="1">
    <source>
        <dbReference type="EMBL" id="CRY94987.1"/>
    </source>
</evidence>
<geneLocation type="plasmid" evidence="1">
    <name>pRGRH0425</name>
</geneLocation>
<accession>A0A0H5QG37</accession>
<proteinExistence type="predicted"/>
<reference evidence="1" key="1">
    <citation type="submission" date="2015-06" db="EMBL/GenBank/DDBJ databases">
        <authorList>
            <person name="Joergensen T."/>
        </authorList>
    </citation>
    <scope>NUCLEOTIDE SEQUENCE</scope>
    <source>
        <plasmid evidence="1">pRGRH0425</plasmid>
    </source>
</reference>